<keyword evidence="2" id="KW-1185">Reference proteome</keyword>
<accession>A0A9N9JYL6</accession>
<proteinExistence type="predicted"/>
<sequence>MPHTHISRTVRHSRYNGNESLYEALIGVHNQNRRLWCEIRSLKRRIVVLEAELEEIRFWDAESVEENWKRDKKHWRVVQERNQLWVQ</sequence>
<name>A0A9N9JYL6_9GLOM</name>
<feature type="non-terminal residue" evidence="1">
    <location>
        <position position="87"/>
    </location>
</feature>
<organism evidence="1 2">
    <name type="scientific">Dentiscutata erythropus</name>
    <dbReference type="NCBI Taxonomy" id="1348616"/>
    <lineage>
        <taxon>Eukaryota</taxon>
        <taxon>Fungi</taxon>
        <taxon>Fungi incertae sedis</taxon>
        <taxon>Mucoromycota</taxon>
        <taxon>Glomeromycotina</taxon>
        <taxon>Glomeromycetes</taxon>
        <taxon>Diversisporales</taxon>
        <taxon>Gigasporaceae</taxon>
        <taxon>Dentiscutata</taxon>
    </lineage>
</organism>
<dbReference type="AlphaFoldDB" id="A0A9N9JYL6"/>
<dbReference type="Proteomes" id="UP000789405">
    <property type="component" value="Unassembled WGS sequence"/>
</dbReference>
<comment type="caution">
    <text evidence="1">The sequence shown here is derived from an EMBL/GenBank/DDBJ whole genome shotgun (WGS) entry which is preliminary data.</text>
</comment>
<evidence type="ECO:0000313" key="2">
    <source>
        <dbReference type="Proteomes" id="UP000789405"/>
    </source>
</evidence>
<dbReference type="EMBL" id="CAJVPY010034803">
    <property type="protein sequence ID" value="CAG8800389.1"/>
    <property type="molecule type" value="Genomic_DNA"/>
</dbReference>
<evidence type="ECO:0000313" key="1">
    <source>
        <dbReference type="EMBL" id="CAG8800389.1"/>
    </source>
</evidence>
<gene>
    <name evidence="1" type="ORF">DERYTH_LOCUS23253</name>
</gene>
<reference evidence="1" key="1">
    <citation type="submission" date="2021-06" db="EMBL/GenBank/DDBJ databases">
        <authorList>
            <person name="Kallberg Y."/>
            <person name="Tangrot J."/>
            <person name="Rosling A."/>
        </authorList>
    </citation>
    <scope>NUCLEOTIDE SEQUENCE</scope>
    <source>
        <strain evidence="1">MA453B</strain>
    </source>
</reference>
<protein>
    <submittedName>
        <fullName evidence="1">14716_t:CDS:1</fullName>
    </submittedName>
</protein>